<feature type="transmembrane region" description="Helical" evidence="1">
    <location>
        <begin position="6"/>
        <end position="23"/>
    </location>
</feature>
<evidence type="ECO:0000313" key="3">
    <source>
        <dbReference type="Proteomes" id="UP000199391"/>
    </source>
</evidence>
<sequence length="175" mass="19659">MELTTVALLLLIPLLIWRIYLRLKRMLARQESLMGKHWMSAVAFSVFLVWMAATMADNVLAVSCLGAGALAGAWLGFFGFKTTHFEVFGTRVYFTPNLRIGLAVFMLFAGRMLYRGVELYMSNHLQAHQLVSQKDFVQSPGTTIILGLLAGYCAAYSSLMIRWRQAHKPAPEPEL</sequence>
<evidence type="ECO:0000256" key="1">
    <source>
        <dbReference type="SAM" id="Phobius"/>
    </source>
</evidence>
<dbReference type="RefSeq" id="WP_093555494.1">
    <property type="nucleotide sequence ID" value="NZ_FPBO01000008.1"/>
</dbReference>
<evidence type="ECO:0000313" key="2">
    <source>
        <dbReference type="EMBL" id="SFU71849.1"/>
    </source>
</evidence>
<dbReference type="Proteomes" id="UP000199391">
    <property type="component" value="Unassembled WGS sequence"/>
</dbReference>
<feature type="transmembrane region" description="Helical" evidence="1">
    <location>
        <begin position="35"/>
        <end position="53"/>
    </location>
</feature>
<feature type="transmembrane region" description="Helical" evidence="1">
    <location>
        <begin position="92"/>
        <end position="114"/>
    </location>
</feature>
<dbReference type="InterPro" id="IPR058247">
    <property type="entry name" value="DUF1453"/>
</dbReference>
<reference evidence="3" key="1">
    <citation type="submission" date="2016-10" db="EMBL/GenBank/DDBJ databases">
        <authorList>
            <person name="Varghese N."/>
            <person name="Submissions S."/>
        </authorList>
    </citation>
    <scope>NUCLEOTIDE SEQUENCE [LARGE SCALE GENOMIC DNA]</scope>
    <source>
        <strain evidence="3">CGMCC 1.11014</strain>
    </source>
</reference>
<dbReference type="AlphaFoldDB" id="A0A1I7IFZ5"/>
<proteinExistence type="predicted"/>
<protein>
    <recommendedName>
        <fullName evidence="4">DUF1453 domain-containing protein</fullName>
    </recommendedName>
</protein>
<dbReference type="STRING" id="1035707.SAMN05216552_100812"/>
<feature type="transmembrane region" description="Helical" evidence="1">
    <location>
        <begin position="59"/>
        <end position="80"/>
    </location>
</feature>
<evidence type="ECO:0008006" key="4">
    <source>
        <dbReference type="Google" id="ProtNLM"/>
    </source>
</evidence>
<keyword evidence="1" id="KW-0812">Transmembrane</keyword>
<keyword evidence="1" id="KW-1133">Transmembrane helix</keyword>
<dbReference type="EMBL" id="FPBO01000008">
    <property type="protein sequence ID" value="SFU71849.1"/>
    <property type="molecule type" value="Genomic_DNA"/>
</dbReference>
<name>A0A1I7IFZ5_9BURK</name>
<gene>
    <name evidence="2" type="ORF">SAMN05216552_100812</name>
</gene>
<feature type="transmembrane region" description="Helical" evidence="1">
    <location>
        <begin position="141"/>
        <end position="159"/>
    </location>
</feature>
<accession>A0A1I7IFZ5</accession>
<keyword evidence="3" id="KW-1185">Reference proteome</keyword>
<organism evidence="2 3">
    <name type="scientific">Pseudoduganella namucuonensis</name>
    <dbReference type="NCBI Taxonomy" id="1035707"/>
    <lineage>
        <taxon>Bacteria</taxon>
        <taxon>Pseudomonadati</taxon>
        <taxon>Pseudomonadota</taxon>
        <taxon>Betaproteobacteria</taxon>
        <taxon>Burkholderiales</taxon>
        <taxon>Oxalobacteraceae</taxon>
        <taxon>Telluria group</taxon>
        <taxon>Pseudoduganella</taxon>
    </lineage>
</organism>
<keyword evidence="1" id="KW-0472">Membrane</keyword>
<dbReference type="OrthoDB" id="8703297at2"/>
<dbReference type="Pfam" id="PF07301">
    <property type="entry name" value="DUF1453"/>
    <property type="match status" value="1"/>
</dbReference>